<reference evidence="1" key="1">
    <citation type="submission" date="2023-10" db="EMBL/GenBank/DDBJ databases">
        <title>Genome assemblies of two species of porcelain crab, Petrolisthes cinctipes and Petrolisthes manimaculis (Anomura: Porcellanidae).</title>
        <authorList>
            <person name="Angst P."/>
        </authorList>
    </citation>
    <scope>NUCLEOTIDE SEQUENCE</scope>
    <source>
        <strain evidence="1">PB745_01</strain>
        <tissue evidence="1">Gill</tissue>
    </source>
</reference>
<gene>
    <name evidence="1" type="ORF">Pcinc_036504</name>
</gene>
<dbReference type="Proteomes" id="UP001286313">
    <property type="component" value="Unassembled WGS sequence"/>
</dbReference>
<name>A0AAE1EMH6_PETCI</name>
<evidence type="ECO:0000313" key="1">
    <source>
        <dbReference type="EMBL" id="KAK3857233.1"/>
    </source>
</evidence>
<accession>A0AAE1EMH6</accession>
<evidence type="ECO:0000313" key="2">
    <source>
        <dbReference type="Proteomes" id="UP001286313"/>
    </source>
</evidence>
<organism evidence="1 2">
    <name type="scientific">Petrolisthes cinctipes</name>
    <name type="common">Flat porcelain crab</name>
    <dbReference type="NCBI Taxonomy" id="88211"/>
    <lineage>
        <taxon>Eukaryota</taxon>
        <taxon>Metazoa</taxon>
        <taxon>Ecdysozoa</taxon>
        <taxon>Arthropoda</taxon>
        <taxon>Crustacea</taxon>
        <taxon>Multicrustacea</taxon>
        <taxon>Malacostraca</taxon>
        <taxon>Eumalacostraca</taxon>
        <taxon>Eucarida</taxon>
        <taxon>Decapoda</taxon>
        <taxon>Pleocyemata</taxon>
        <taxon>Anomura</taxon>
        <taxon>Galatheoidea</taxon>
        <taxon>Porcellanidae</taxon>
        <taxon>Petrolisthes</taxon>
    </lineage>
</organism>
<keyword evidence="2" id="KW-1185">Reference proteome</keyword>
<dbReference type="EMBL" id="JAWQEG010005659">
    <property type="protein sequence ID" value="KAK3857233.1"/>
    <property type="molecule type" value="Genomic_DNA"/>
</dbReference>
<sequence length="134" mass="14992">MLCYRHLPLPITTSLLYHAVLSSPSPAYHHVTPLSCCVIVTFPCLSPRHTSIMLCYRHLPLPITTSPLYHAVLSSPSPAYHLVTPLSCCAIVTFPCLSPRHPSIMLCYRHLPLPITSLPQQPAKTHRGRLFVYL</sequence>
<proteinExistence type="predicted"/>
<comment type="caution">
    <text evidence="1">The sequence shown here is derived from an EMBL/GenBank/DDBJ whole genome shotgun (WGS) entry which is preliminary data.</text>
</comment>
<dbReference type="AlphaFoldDB" id="A0AAE1EMH6"/>
<protein>
    <submittedName>
        <fullName evidence="1">Uncharacterized protein</fullName>
    </submittedName>
</protein>